<evidence type="ECO:0008006" key="4">
    <source>
        <dbReference type="Google" id="ProtNLM"/>
    </source>
</evidence>
<proteinExistence type="predicted"/>
<dbReference type="EMBL" id="LJYG01000018">
    <property type="protein sequence ID" value="KRQ17095.1"/>
    <property type="molecule type" value="Genomic_DNA"/>
</dbReference>
<feature type="signal peptide" evidence="1">
    <location>
        <begin position="1"/>
        <end position="19"/>
    </location>
</feature>
<dbReference type="AlphaFoldDB" id="A0A0R3E4I5"/>
<dbReference type="RefSeq" id="WP_057742093.1">
    <property type="nucleotide sequence ID" value="NZ_LJYG01000018.1"/>
</dbReference>
<keyword evidence="3" id="KW-1185">Reference proteome</keyword>
<evidence type="ECO:0000313" key="2">
    <source>
        <dbReference type="EMBL" id="KRQ17095.1"/>
    </source>
</evidence>
<keyword evidence="1" id="KW-0732">Signal</keyword>
<dbReference type="Proteomes" id="UP000051936">
    <property type="component" value="Unassembled WGS sequence"/>
</dbReference>
<sequence length="123" mass="12934">MNSALLSLALLAGSMVIPASDRVPELKVEALCKATSETDKSMGLALAQSFTDCMRDETTAQQQLGTVWLSAKPAVRDACEGEAITGGTQSYVDLLTCIQMAETATALASTPPLRGASKNRNKQ</sequence>
<dbReference type="OrthoDB" id="7960860at2"/>
<reference evidence="2 3" key="1">
    <citation type="submission" date="2015-09" db="EMBL/GenBank/DDBJ databases">
        <title>Draft Genome Sequence of Bradyrhizobium manausense Strain BR 3351T, a Novel Symbiotic Nitrogen-Fixing Alphaproteobacterium Isolated from Brazilian Amazon Rain Forest.</title>
        <authorList>
            <person name="De Araujo J.L."/>
            <person name="Zilli J.E."/>
        </authorList>
    </citation>
    <scope>NUCLEOTIDE SEQUENCE [LARGE SCALE GENOMIC DNA]</scope>
    <source>
        <strain evidence="2 3">BR3351</strain>
    </source>
</reference>
<gene>
    <name evidence="2" type="ORF">AOQ71_03960</name>
</gene>
<name>A0A0R3E4I5_9BRAD</name>
<organism evidence="2 3">
    <name type="scientific">Bradyrhizobium manausense</name>
    <dbReference type="NCBI Taxonomy" id="989370"/>
    <lineage>
        <taxon>Bacteria</taxon>
        <taxon>Pseudomonadati</taxon>
        <taxon>Pseudomonadota</taxon>
        <taxon>Alphaproteobacteria</taxon>
        <taxon>Hyphomicrobiales</taxon>
        <taxon>Nitrobacteraceae</taxon>
        <taxon>Bradyrhizobium</taxon>
    </lineage>
</organism>
<comment type="caution">
    <text evidence="2">The sequence shown here is derived from an EMBL/GenBank/DDBJ whole genome shotgun (WGS) entry which is preliminary data.</text>
</comment>
<evidence type="ECO:0000256" key="1">
    <source>
        <dbReference type="SAM" id="SignalP"/>
    </source>
</evidence>
<accession>A0A0R3E4I5</accession>
<protein>
    <recommendedName>
        <fullName evidence="4">Lysozyme inhibitor LprI N-terminal domain-containing protein</fullName>
    </recommendedName>
</protein>
<feature type="chain" id="PRO_5006436038" description="Lysozyme inhibitor LprI N-terminal domain-containing protein" evidence="1">
    <location>
        <begin position="20"/>
        <end position="123"/>
    </location>
</feature>
<evidence type="ECO:0000313" key="3">
    <source>
        <dbReference type="Proteomes" id="UP000051936"/>
    </source>
</evidence>